<proteinExistence type="predicted"/>
<dbReference type="PANTHER" id="PTHR34980:SF2">
    <property type="entry name" value="INNER MEMBRANE PROTEIN YHAH-RELATED"/>
    <property type="match status" value="1"/>
</dbReference>
<dbReference type="Pfam" id="PF05656">
    <property type="entry name" value="DUF805"/>
    <property type="match status" value="1"/>
</dbReference>
<feature type="transmembrane region" description="Helical" evidence="1">
    <location>
        <begin position="78"/>
        <end position="98"/>
    </location>
</feature>
<keyword evidence="1" id="KW-0812">Transmembrane</keyword>
<evidence type="ECO:0000313" key="2">
    <source>
        <dbReference type="EMBL" id="OGE83793.1"/>
    </source>
</evidence>
<keyword evidence="1" id="KW-1133">Transmembrane helix</keyword>
<dbReference type="PANTHER" id="PTHR34980">
    <property type="entry name" value="INNER MEMBRANE PROTEIN-RELATED-RELATED"/>
    <property type="match status" value="1"/>
</dbReference>
<organism evidence="2 3">
    <name type="scientific">Candidatus Doudnabacteria bacterium RIFCSPHIGHO2_01_FULL_49_9</name>
    <dbReference type="NCBI Taxonomy" id="1817827"/>
    <lineage>
        <taxon>Bacteria</taxon>
        <taxon>Candidatus Doudnaibacteriota</taxon>
    </lineage>
</organism>
<evidence type="ECO:0000313" key="3">
    <source>
        <dbReference type="Proteomes" id="UP000176339"/>
    </source>
</evidence>
<feature type="transmembrane region" description="Helical" evidence="1">
    <location>
        <begin position="49"/>
        <end position="66"/>
    </location>
</feature>
<evidence type="ECO:0008006" key="4">
    <source>
        <dbReference type="Google" id="ProtNLM"/>
    </source>
</evidence>
<feature type="transmembrane region" description="Helical" evidence="1">
    <location>
        <begin position="24"/>
        <end position="43"/>
    </location>
</feature>
<name>A0A1F5P1R2_9BACT</name>
<comment type="caution">
    <text evidence="2">The sequence shown here is derived from an EMBL/GenBank/DDBJ whole genome shotgun (WGS) entry which is preliminary data.</text>
</comment>
<gene>
    <name evidence="2" type="ORF">A2846_00095</name>
</gene>
<dbReference type="Proteomes" id="UP000176339">
    <property type="component" value="Unassembled WGS sequence"/>
</dbReference>
<dbReference type="InterPro" id="IPR008523">
    <property type="entry name" value="DUF805"/>
</dbReference>
<reference evidence="2 3" key="1">
    <citation type="journal article" date="2016" name="Nat. Commun.">
        <title>Thousands of microbial genomes shed light on interconnected biogeochemical processes in an aquifer system.</title>
        <authorList>
            <person name="Anantharaman K."/>
            <person name="Brown C.T."/>
            <person name="Hug L.A."/>
            <person name="Sharon I."/>
            <person name="Castelle C.J."/>
            <person name="Probst A.J."/>
            <person name="Thomas B.C."/>
            <person name="Singh A."/>
            <person name="Wilkins M.J."/>
            <person name="Karaoz U."/>
            <person name="Brodie E.L."/>
            <person name="Williams K.H."/>
            <person name="Hubbard S.S."/>
            <person name="Banfield J.F."/>
        </authorList>
    </citation>
    <scope>NUCLEOTIDE SEQUENCE [LARGE SCALE GENOMIC DNA]</scope>
</reference>
<evidence type="ECO:0000256" key="1">
    <source>
        <dbReference type="SAM" id="Phobius"/>
    </source>
</evidence>
<protein>
    <recommendedName>
        <fullName evidence="4">DUF805 domain-containing protein</fullName>
    </recommendedName>
</protein>
<dbReference type="EMBL" id="MFEN01000036">
    <property type="protein sequence ID" value="OGE83793.1"/>
    <property type="molecule type" value="Genomic_DNA"/>
</dbReference>
<sequence length="125" mass="14113">MINIYIEVLKKYAVFSGRAGRREYWMFVLANLIVSFGLGIISGMLDMKILYQLYTLAVIIPSLAVAARRLHDTDRSGWWLFIGAIPFIGVLILIVFMAQESQPGMNQYGQGPMVSNMPIDNQPQQ</sequence>
<dbReference type="AlphaFoldDB" id="A0A1F5P1R2"/>
<accession>A0A1F5P1R2</accession>
<dbReference type="GO" id="GO:0005886">
    <property type="term" value="C:plasma membrane"/>
    <property type="evidence" value="ECO:0007669"/>
    <property type="project" value="TreeGrafter"/>
</dbReference>
<keyword evidence="1" id="KW-0472">Membrane</keyword>